<feature type="region of interest" description="Disordered" evidence="2">
    <location>
        <begin position="719"/>
        <end position="747"/>
    </location>
</feature>
<dbReference type="NCBIfam" id="TIGR01643">
    <property type="entry name" value="YD_repeat_2x"/>
    <property type="match status" value="6"/>
</dbReference>
<dbReference type="Gene3D" id="2.180.10.10">
    <property type="entry name" value="RHS repeat-associated core"/>
    <property type="match status" value="1"/>
</dbReference>
<dbReference type="InterPro" id="IPR050708">
    <property type="entry name" value="T6SS_VgrG/RHS"/>
</dbReference>
<dbReference type="PANTHER" id="PTHR32305">
    <property type="match status" value="1"/>
</dbReference>
<feature type="chain" id="PRO_5046280323" evidence="3">
    <location>
        <begin position="26"/>
        <end position="747"/>
    </location>
</feature>
<dbReference type="EMBL" id="JBHSBU010000001">
    <property type="protein sequence ID" value="MFC4160902.1"/>
    <property type="molecule type" value="Genomic_DNA"/>
</dbReference>
<dbReference type="Pfam" id="PF05593">
    <property type="entry name" value="RHS_repeat"/>
    <property type="match status" value="3"/>
</dbReference>
<evidence type="ECO:0000313" key="7">
    <source>
        <dbReference type="Proteomes" id="UP001595791"/>
    </source>
</evidence>
<dbReference type="InterPro" id="IPR056823">
    <property type="entry name" value="TEN-like_YD-shell"/>
</dbReference>
<protein>
    <submittedName>
        <fullName evidence="6">DUF6531 domain-containing protein</fullName>
    </submittedName>
</protein>
<evidence type="ECO:0000256" key="1">
    <source>
        <dbReference type="ARBA" id="ARBA00022737"/>
    </source>
</evidence>
<evidence type="ECO:0000313" key="6">
    <source>
        <dbReference type="EMBL" id="MFC4160902.1"/>
    </source>
</evidence>
<keyword evidence="7" id="KW-1185">Reference proteome</keyword>
<dbReference type="InterPro" id="IPR031325">
    <property type="entry name" value="RHS_repeat"/>
</dbReference>
<keyword evidence="3" id="KW-0732">Signal</keyword>
<accession>A0ABV8MTD5</accession>
<sequence>MKFPIRYSLIAQSLSAAGAIGLAQAGTCDPKGGVTQIGIEVSATSDRFNDGSFYYEQALLQCVGGQIVALITTSAESTPEAAAQAVMSQPNMKRLYRNVCGSHIVVLHNNYKGTLNGAGPNPTTIAGMLYFKGDKAKCAPVGGPNGPDPVNFGTCFQEEDPNSQDVTLQCGNPIQPATGNKYQVETDYMGAGSNRLRVERHYNSLDGGWTMPFSQRLLINTSGSGGTPGISAAADPNLIDCDTLKLTSPETPVSVCAIPAAKPPRQIRRASGRLIPFTADSGSDHAGLGYTLAKDGSGWQLTTPNDTVERYDSEGRLLSIRLRDGYLLTTALDAKGRVTAISDQFGHRLIFAYNAQNRLDSITDPAGSVVGYQYDAQSRLAAVVYPDQTTRRYHYEDSRHPQALTGITDENGQRFATWSYDDKGRALTSEHAKGVEKVSVSYGSANQVSYTSATGAKTTASLQTVKGRVLPTERRIECTNCPTSNEKFEYDAEGRMTRMVDSAGAIQSTSYDARRLPQQQVEALGTPQARTRHYQWHASLHQPTRIDEPGRRTDFVYENGRVSQRTVTDTLRNQSRTWRYTWTANGLLSTQIDPSGAKTSYAYDAAGNLSSITRPGNLSTQFSDYDPNGRARRIVGPEGVITTRLYDSRGRLQSQTVGSQTTHYEYDKAGQPTRQTRPDGSWMSWQYDAAHRLVQVNDSAGNRLDYQYDAMSRVTRIDTSDPKGRLRTASDAALAEMSPAAPQDDSE</sequence>
<evidence type="ECO:0000259" key="5">
    <source>
        <dbReference type="Pfam" id="PF25023"/>
    </source>
</evidence>
<feature type="domain" description="DUF6531" evidence="4">
    <location>
        <begin position="171"/>
        <end position="220"/>
    </location>
</feature>
<dbReference type="Proteomes" id="UP001595791">
    <property type="component" value="Unassembled WGS sequence"/>
</dbReference>
<evidence type="ECO:0000256" key="2">
    <source>
        <dbReference type="SAM" id="MobiDB-lite"/>
    </source>
</evidence>
<reference evidence="7" key="1">
    <citation type="journal article" date="2019" name="Int. J. Syst. Evol. Microbiol.">
        <title>The Global Catalogue of Microorganisms (GCM) 10K type strain sequencing project: providing services to taxonomists for standard genome sequencing and annotation.</title>
        <authorList>
            <consortium name="The Broad Institute Genomics Platform"/>
            <consortium name="The Broad Institute Genome Sequencing Center for Infectious Disease"/>
            <person name="Wu L."/>
            <person name="Ma J."/>
        </authorList>
    </citation>
    <scope>NUCLEOTIDE SEQUENCE [LARGE SCALE GENOMIC DNA]</scope>
    <source>
        <strain evidence="7">LMG 29894</strain>
    </source>
</reference>
<dbReference type="RefSeq" id="WP_378166232.1">
    <property type="nucleotide sequence ID" value="NZ_JBHSBU010000001.1"/>
</dbReference>
<dbReference type="Pfam" id="PF20148">
    <property type="entry name" value="DUF6531"/>
    <property type="match status" value="1"/>
</dbReference>
<organism evidence="6 7">
    <name type="scientific">Chitinimonas lacunae</name>
    <dbReference type="NCBI Taxonomy" id="1963018"/>
    <lineage>
        <taxon>Bacteria</taxon>
        <taxon>Pseudomonadati</taxon>
        <taxon>Pseudomonadota</taxon>
        <taxon>Betaproteobacteria</taxon>
        <taxon>Neisseriales</taxon>
        <taxon>Chitinibacteraceae</taxon>
        <taxon>Chitinimonas</taxon>
    </lineage>
</organism>
<proteinExistence type="predicted"/>
<name>A0ABV8MTD5_9NEIS</name>
<dbReference type="InterPro" id="IPR006530">
    <property type="entry name" value="YD"/>
</dbReference>
<comment type="caution">
    <text evidence="6">The sequence shown here is derived from an EMBL/GenBank/DDBJ whole genome shotgun (WGS) entry which is preliminary data.</text>
</comment>
<keyword evidence="1" id="KW-0677">Repeat</keyword>
<dbReference type="Pfam" id="PF25023">
    <property type="entry name" value="TEN_YD-shell"/>
    <property type="match status" value="1"/>
</dbReference>
<evidence type="ECO:0000256" key="3">
    <source>
        <dbReference type="SAM" id="SignalP"/>
    </source>
</evidence>
<evidence type="ECO:0000259" key="4">
    <source>
        <dbReference type="Pfam" id="PF20148"/>
    </source>
</evidence>
<feature type="domain" description="Teneurin-like YD-shell" evidence="5">
    <location>
        <begin position="311"/>
        <end position="457"/>
    </location>
</feature>
<dbReference type="PANTHER" id="PTHR32305:SF15">
    <property type="entry name" value="PROTEIN RHSA-RELATED"/>
    <property type="match status" value="1"/>
</dbReference>
<feature type="signal peptide" evidence="3">
    <location>
        <begin position="1"/>
        <end position="25"/>
    </location>
</feature>
<dbReference type="InterPro" id="IPR045351">
    <property type="entry name" value="DUF6531"/>
</dbReference>
<gene>
    <name evidence="6" type="ORF">ACFOW7_16305</name>
</gene>